<gene>
    <name evidence="2" type="ORF">FOE67_07585</name>
</gene>
<proteinExistence type="predicted"/>
<feature type="coiled-coil region" evidence="1">
    <location>
        <begin position="13"/>
        <end position="54"/>
    </location>
</feature>
<name>A0A7W3T1U1_9ACTN</name>
<reference evidence="3" key="1">
    <citation type="submission" date="2019-10" db="EMBL/GenBank/DDBJ databases">
        <title>Streptomyces sp. nov., a novel actinobacterium isolated from alkaline environment.</title>
        <authorList>
            <person name="Golinska P."/>
        </authorList>
    </citation>
    <scope>NUCLEOTIDE SEQUENCE [LARGE SCALE GENOMIC DNA]</scope>
    <source>
        <strain evidence="3">DSM 42108</strain>
    </source>
</reference>
<organism evidence="2 3">
    <name type="scientific">Streptomyces calidiresistens</name>
    <dbReference type="NCBI Taxonomy" id="1485586"/>
    <lineage>
        <taxon>Bacteria</taxon>
        <taxon>Bacillati</taxon>
        <taxon>Actinomycetota</taxon>
        <taxon>Actinomycetes</taxon>
        <taxon>Kitasatosporales</taxon>
        <taxon>Streptomycetaceae</taxon>
        <taxon>Streptomyces</taxon>
    </lineage>
</organism>
<feature type="coiled-coil region" evidence="1">
    <location>
        <begin position="83"/>
        <end position="110"/>
    </location>
</feature>
<dbReference type="Gene3D" id="1.10.287.1490">
    <property type="match status" value="1"/>
</dbReference>
<dbReference type="EMBL" id="VKHS01000116">
    <property type="protein sequence ID" value="MBB0229379.1"/>
    <property type="molecule type" value="Genomic_DNA"/>
</dbReference>
<evidence type="ECO:0000313" key="2">
    <source>
        <dbReference type="EMBL" id="MBB0229379.1"/>
    </source>
</evidence>
<dbReference type="AlphaFoldDB" id="A0A7W3T1U1"/>
<accession>A0A7W3T1U1</accession>
<keyword evidence="3" id="KW-1185">Reference proteome</keyword>
<dbReference type="Proteomes" id="UP000530234">
    <property type="component" value="Unassembled WGS sequence"/>
</dbReference>
<keyword evidence="1" id="KW-0175">Coiled coil</keyword>
<evidence type="ECO:0000256" key="1">
    <source>
        <dbReference type="SAM" id="Coils"/>
    </source>
</evidence>
<dbReference type="RefSeq" id="WP_182661809.1">
    <property type="nucleotide sequence ID" value="NZ_VKHS01000116.1"/>
</dbReference>
<sequence length="189" mass="20276">MIRIIRTTALAALHETADRAVELEDKLAVARTDHDDARAELDATRAALARARAALTEATATITALTTARDEAQQHADGLHEVLRQCTRERDAARAEARTARAEVIELRDALAAAGTVVLLHYGRVHSIHSSQAAAEAAAEVARHGAAPGRWVTPGEVAELPPASEVPWRWIRYLPRTTPTPAAPVTEAA</sequence>
<protein>
    <submittedName>
        <fullName evidence="2">Uncharacterized protein</fullName>
    </submittedName>
</protein>
<comment type="caution">
    <text evidence="2">The sequence shown here is derived from an EMBL/GenBank/DDBJ whole genome shotgun (WGS) entry which is preliminary data.</text>
</comment>
<evidence type="ECO:0000313" key="3">
    <source>
        <dbReference type="Proteomes" id="UP000530234"/>
    </source>
</evidence>